<dbReference type="AlphaFoldDB" id="A0A1B0BNI2"/>
<dbReference type="EMBL" id="JXJN01017401">
    <property type="status" value="NOT_ANNOTATED_CDS"/>
    <property type="molecule type" value="Genomic_DNA"/>
</dbReference>
<name>A0A1B0BNI2_9MUSC</name>
<keyword evidence="2" id="KW-1185">Reference proteome</keyword>
<evidence type="ECO:0000313" key="2">
    <source>
        <dbReference type="Proteomes" id="UP000092460"/>
    </source>
</evidence>
<sequence>MNCNLFSSERMDVSIVKLAHHVKFTEGSIGHDLVIKPLPHNLSPNKDISHHVIYKRDTLPLDHLSDFASEIKLKFVCSWSSGPSDCVKAIS</sequence>
<dbReference type="EnsemblMetazoa" id="GPPI035639-RA">
    <property type="protein sequence ID" value="GPPI035639-PA"/>
    <property type="gene ID" value="GPPI035639"/>
</dbReference>
<accession>A0A1B0BNI2</accession>
<reference evidence="2" key="1">
    <citation type="submission" date="2015-01" db="EMBL/GenBank/DDBJ databases">
        <authorList>
            <person name="Aksoy S."/>
            <person name="Warren W."/>
            <person name="Wilson R.K."/>
        </authorList>
    </citation>
    <scope>NUCLEOTIDE SEQUENCE [LARGE SCALE GENOMIC DNA]</scope>
    <source>
        <strain evidence="2">IAEA</strain>
    </source>
</reference>
<proteinExistence type="predicted"/>
<organism evidence="1 2">
    <name type="scientific">Glossina palpalis gambiensis</name>
    <dbReference type="NCBI Taxonomy" id="67801"/>
    <lineage>
        <taxon>Eukaryota</taxon>
        <taxon>Metazoa</taxon>
        <taxon>Ecdysozoa</taxon>
        <taxon>Arthropoda</taxon>
        <taxon>Hexapoda</taxon>
        <taxon>Insecta</taxon>
        <taxon>Pterygota</taxon>
        <taxon>Neoptera</taxon>
        <taxon>Endopterygota</taxon>
        <taxon>Diptera</taxon>
        <taxon>Brachycera</taxon>
        <taxon>Muscomorpha</taxon>
        <taxon>Hippoboscoidea</taxon>
        <taxon>Glossinidae</taxon>
        <taxon>Glossina</taxon>
    </lineage>
</organism>
<dbReference type="Proteomes" id="UP000092460">
    <property type="component" value="Unassembled WGS sequence"/>
</dbReference>
<evidence type="ECO:0000313" key="1">
    <source>
        <dbReference type="EnsemblMetazoa" id="GPPI035639-PA"/>
    </source>
</evidence>
<dbReference type="VEuPathDB" id="VectorBase:GPPI035639"/>
<protein>
    <submittedName>
        <fullName evidence="1">Uncharacterized protein</fullName>
    </submittedName>
</protein>
<reference evidence="1" key="2">
    <citation type="submission" date="2020-05" db="UniProtKB">
        <authorList>
            <consortium name="EnsemblMetazoa"/>
        </authorList>
    </citation>
    <scope>IDENTIFICATION</scope>
    <source>
        <strain evidence="1">IAEA</strain>
    </source>
</reference>